<dbReference type="Ensembl" id="ENSSFAT00005004633.1">
    <property type="protein sequence ID" value="ENSSFAP00005004347.1"/>
    <property type="gene ID" value="ENSSFAG00005002890.1"/>
</dbReference>
<dbReference type="InterPro" id="IPR050442">
    <property type="entry name" value="Peptidase_S1_coag_factors"/>
</dbReference>
<dbReference type="InterPro" id="IPR017857">
    <property type="entry name" value="Coagulation_fac-like_Gla_dom"/>
</dbReference>
<dbReference type="InterPro" id="IPR035972">
    <property type="entry name" value="GLA-like_dom_SF"/>
</dbReference>
<dbReference type="SMART" id="SM00069">
    <property type="entry name" value="GLA"/>
    <property type="match status" value="1"/>
</dbReference>
<sequence>LAFLDEEDAHSVLRRVPRANGALEELRPGSLERECVEESCSFEEAREVLESKERTMEFWKSRSVYTVSGGGGGSERADSLHLAAPLVGVALLLAVGLFLLWRCQLHKATRRRPAYAHNRYLAGGRGARALPRVPAAPGHGEAPPPGAAPGSRRQNAGALYVRDAASEASRLSGATPPPSYEEATAHLDSSGDESEPPPLYHHILHSGFIRSHISQHS</sequence>
<dbReference type="SUPFAM" id="SSF57630">
    <property type="entry name" value="GLA-domain"/>
    <property type="match status" value="1"/>
</dbReference>
<dbReference type="Pfam" id="PF00594">
    <property type="entry name" value="Gla"/>
    <property type="match status" value="1"/>
</dbReference>
<dbReference type="Proteomes" id="UP000472267">
    <property type="component" value="Chromosome 10"/>
</dbReference>
<organism evidence="5 6">
    <name type="scientific">Salarias fasciatus</name>
    <name type="common">Jewelled blenny</name>
    <name type="synonym">Blennius fasciatus</name>
    <dbReference type="NCBI Taxonomy" id="181472"/>
    <lineage>
        <taxon>Eukaryota</taxon>
        <taxon>Metazoa</taxon>
        <taxon>Chordata</taxon>
        <taxon>Craniata</taxon>
        <taxon>Vertebrata</taxon>
        <taxon>Euteleostomi</taxon>
        <taxon>Actinopterygii</taxon>
        <taxon>Neopterygii</taxon>
        <taxon>Teleostei</taxon>
        <taxon>Neoteleostei</taxon>
        <taxon>Acanthomorphata</taxon>
        <taxon>Ovalentaria</taxon>
        <taxon>Blenniimorphae</taxon>
        <taxon>Blenniiformes</taxon>
        <taxon>Blennioidei</taxon>
        <taxon>Blenniidae</taxon>
        <taxon>Salariinae</taxon>
        <taxon>Salarias</taxon>
    </lineage>
</organism>
<keyword evidence="6" id="KW-1185">Reference proteome</keyword>
<dbReference type="PROSITE" id="PS50998">
    <property type="entry name" value="GLA_2"/>
    <property type="match status" value="1"/>
</dbReference>
<dbReference type="GO" id="GO:0005509">
    <property type="term" value="F:calcium ion binding"/>
    <property type="evidence" value="ECO:0007669"/>
    <property type="project" value="InterPro"/>
</dbReference>
<dbReference type="FunFam" id="4.10.740.10:FF:000001">
    <property type="entry name" value="vitamin K-dependent protein S"/>
    <property type="match status" value="1"/>
</dbReference>
<dbReference type="AlphaFoldDB" id="A0A672FF47"/>
<accession>A0A672FF47</accession>
<reference evidence="5" key="3">
    <citation type="submission" date="2025-09" db="UniProtKB">
        <authorList>
            <consortium name="Ensembl"/>
        </authorList>
    </citation>
    <scope>IDENTIFICATION</scope>
</reference>
<dbReference type="OMA" id="MVYRETS"/>
<evidence type="ECO:0000256" key="3">
    <source>
        <dbReference type="SAM" id="Phobius"/>
    </source>
</evidence>
<keyword evidence="3" id="KW-0472">Membrane</keyword>
<feature type="region of interest" description="Disordered" evidence="2">
    <location>
        <begin position="131"/>
        <end position="201"/>
    </location>
</feature>
<name>A0A672FF47_SALFA</name>
<dbReference type="InParanoid" id="A0A672FF47"/>
<keyword evidence="3" id="KW-1133">Transmembrane helix</keyword>
<feature type="domain" description="Gla" evidence="4">
    <location>
        <begin position="18"/>
        <end position="64"/>
    </location>
</feature>
<dbReference type="GO" id="GO:0005615">
    <property type="term" value="C:extracellular space"/>
    <property type="evidence" value="ECO:0007669"/>
    <property type="project" value="TreeGrafter"/>
</dbReference>
<keyword evidence="1" id="KW-1015">Disulfide bond</keyword>
<dbReference type="Gene3D" id="4.10.740.10">
    <property type="entry name" value="Coagulation Factor IX"/>
    <property type="match status" value="1"/>
</dbReference>
<feature type="transmembrane region" description="Helical" evidence="3">
    <location>
        <begin position="82"/>
        <end position="101"/>
    </location>
</feature>
<dbReference type="InterPro" id="IPR000294">
    <property type="entry name" value="GLA_domain"/>
</dbReference>
<evidence type="ECO:0000313" key="5">
    <source>
        <dbReference type="Ensembl" id="ENSSFAP00005004347.1"/>
    </source>
</evidence>
<keyword evidence="3" id="KW-0812">Transmembrane</keyword>
<evidence type="ECO:0000256" key="2">
    <source>
        <dbReference type="SAM" id="MobiDB-lite"/>
    </source>
</evidence>
<evidence type="ECO:0000259" key="4">
    <source>
        <dbReference type="PROSITE" id="PS50998"/>
    </source>
</evidence>
<reference evidence="5" key="2">
    <citation type="submission" date="2025-08" db="UniProtKB">
        <authorList>
            <consortium name="Ensembl"/>
        </authorList>
    </citation>
    <scope>IDENTIFICATION</scope>
</reference>
<dbReference type="PROSITE" id="PS00011">
    <property type="entry name" value="GLA_1"/>
    <property type="match status" value="1"/>
</dbReference>
<dbReference type="PRINTS" id="PR00001">
    <property type="entry name" value="GLABLOOD"/>
</dbReference>
<protein>
    <submittedName>
        <fullName evidence="5">Proline rich and Gla domain 3</fullName>
    </submittedName>
</protein>
<reference evidence="5" key="1">
    <citation type="submission" date="2019-06" db="EMBL/GenBank/DDBJ databases">
        <authorList>
            <consortium name="Wellcome Sanger Institute Data Sharing"/>
        </authorList>
    </citation>
    <scope>NUCLEOTIDE SEQUENCE [LARGE SCALE GENOMIC DNA]</scope>
</reference>
<evidence type="ECO:0000256" key="1">
    <source>
        <dbReference type="ARBA" id="ARBA00023157"/>
    </source>
</evidence>
<dbReference type="PANTHER" id="PTHR24278:SF39">
    <property type="entry name" value="TRANSMEMBRANE GAMMA-CARBOXYGLUTAMIC ACID PROTEIN 3"/>
    <property type="match status" value="1"/>
</dbReference>
<proteinExistence type="predicted"/>
<evidence type="ECO:0000313" key="6">
    <source>
        <dbReference type="Proteomes" id="UP000472267"/>
    </source>
</evidence>
<dbReference type="PANTHER" id="PTHR24278">
    <property type="entry name" value="COAGULATION FACTOR"/>
    <property type="match status" value="1"/>
</dbReference>